<protein>
    <recommendedName>
        <fullName evidence="5">Phenazine biosynthesis protein PhzF</fullName>
    </recommendedName>
</protein>
<comment type="caution">
    <text evidence="3">The sequence shown here is derived from an EMBL/GenBank/DDBJ whole genome shotgun (WGS) entry which is preliminary data.</text>
</comment>
<dbReference type="PANTHER" id="PTHR13774:SF17">
    <property type="entry name" value="PHENAZINE BIOSYNTHESIS-LIKE DOMAIN-CONTAINING PROTEIN"/>
    <property type="match status" value="1"/>
</dbReference>
<comment type="similarity">
    <text evidence="1">Belongs to the PhzF family.</text>
</comment>
<evidence type="ECO:0008006" key="5">
    <source>
        <dbReference type="Google" id="ProtNLM"/>
    </source>
</evidence>
<proteinExistence type="inferred from homology"/>
<dbReference type="EMBL" id="BJWF01000080">
    <property type="protein sequence ID" value="GEL93323.1"/>
    <property type="molecule type" value="Genomic_DNA"/>
</dbReference>
<dbReference type="PANTHER" id="PTHR13774">
    <property type="entry name" value="PHENAZINE BIOSYNTHESIS PROTEIN"/>
    <property type="match status" value="1"/>
</dbReference>
<dbReference type="InterPro" id="IPR003719">
    <property type="entry name" value="Phenazine_PhzF-like"/>
</dbReference>
<sequence length="183" mass="20756">MLFNYYDIKQETIQFTSQSGDLFVTKKKEKYYMNFPSIMPKKIEILSAYETGLGAKIQEAYLARDLFFVLSDEETVEQLQPNFSELKNFERGVGVIVTAKGTTEDFVSRTFFPKLTINEDPVCGSAHANLIPYWADKLGKKQMMAHQLSPRGGYLECELIDNRIVIGGEAVVFAKGEAFIPEK</sequence>
<reference evidence="3 4" key="1">
    <citation type="submission" date="2019-07" db="EMBL/GenBank/DDBJ databases">
        <title>Whole genome shotgun sequence of Enterococcus villorum NBRC 100699.</title>
        <authorList>
            <person name="Hosoyama A."/>
            <person name="Uohara A."/>
            <person name="Ohji S."/>
            <person name="Ichikawa N."/>
        </authorList>
    </citation>
    <scope>NUCLEOTIDE SEQUENCE [LARGE SCALE GENOMIC DNA]</scope>
    <source>
        <strain evidence="3 4">NBRC 100699</strain>
    </source>
</reference>
<dbReference type="Proteomes" id="UP000321830">
    <property type="component" value="Unassembled WGS sequence"/>
</dbReference>
<gene>
    <name evidence="3" type="ORF">EVI01_26600</name>
</gene>
<dbReference type="SUPFAM" id="SSF54506">
    <property type="entry name" value="Diaminopimelate epimerase-like"/>
    <property type="match status" value="1"/>
</dbReference>
<dbReference type="GO" id="GO:0005737">
    <property type="term" value="C:cytoplasm"/>
    <property type="evidence" value="ECO:0007669"/>
    <property type="project" value="TreeGrafter"/>
</dbReference>
<dbReference type="Gene3D" id="3.10.310.10">
    <property type="entry name" value="Diaminopimelate Epimerase, Chain A, domain 1"/>
    <property type="match status" value="1"/>
</dbReference>
<evidence type="ECO:0000313" key="3">
    <source>
        <dbReference type="EMBL" id="GEL93323.1"/>
    </source>
</evidence>
<evidence type="ECO:0000313" key="4">
    <source>
        <dbReference type="Proteomes" id="UP000321830"/>
    </source>
</evidence>
<keyword evidence="2" id="KW-0413">Isomerase</keyword>
<dbReference type="GO" id="GO:0016853">
    <property type="term" value="F:isomerase activity"/>
    <property type="evidence" value="ECO:0007669"/>
    <property type="project" value="UniProtKB-KW"/>
</dbReference>
<accession>A0A511J6J4</accession>
<organism evidence="3 4">
    <name type="scientific">Enterococcus villorum</name>
    <dbReference type="NCBI Taxonomy" id="112904"/>
    <lineage>
        <taxon>Bacteria</taxon>
        <taxon>Bacillati</taxon>
        <taxon>Bacillota</taxon>
        <taxon>Bacilli</taxon>
        <taxon>Lactobacillales</taxon>
        <taxon>Enterococcaceae</taxon>
        <taxon>Enterococcus</taxon>
    </lineage>
</organism>
<name>A0A511J6J4_9ENTE</name>
<dbReference type="Pfam" id="PF02567">
    <property type="entry name" value="PhzC-PhzF"/>
    <property type="match status" value="1"/>
</dbReference>
<evidence type="ECO:0000256" key="1">
    <source>
        <dbReference type="ARBA" id="ARBA00008270"/>
    </source>
</evidence>
<dbReference type="AlphaFoldDB" id="A0A511J6J4"/>
<evidence type="ECO:0000256" key="2">
    <source>
        <dbReference type="ARBA" id="ARBA00023235"/>
    </source>
</evidence>